<dbReference type="OrthoDB" id="3223806at2759"/>
<keyword evidence="7" id="KW-1185">Reference proteome</keyword>
<dbReference type="GO" id="GO:0006915">
    <property type="term" value="P:apoptotic process"/>
    <property type="evidence" value="ECO:0007669"/>
    <property type="project" value="UniProtKB-KW"/>
</dbReference>
<keyword evidence="2" id="KW-0053">Apoptosis</keyword>
<dbReference type="EMBL" id="KZ293652">
    <property type="protein sequence ID" value="PBK95153.1"/>
    <property type="molecule type" value="Genomic_DNA"/>
</dbReference>
<evidence type="ECO:0000256" key="1">
    <source>
        <dbReference type="ARBA" id="ARBA00009005"/>
    </source>
</evidence>
<organism evidence="6 7">
    <name type="scientific">Armillaria gallica</name>
    <name type="common">Bulbous honey fungus</name>
    <name type="synonym">Armillaria bulbosa</name>
    <dbReference type="NCBI Taxonomy" id="47427"/>
    <lineage>
        <taxon>Eukaryota</taxon>
        <taxon>Fungi</taxon>
        <taxon>Dikarya</taxon>
        <taxon>Basidiomycota</taxon>
        <taxon>Agaricomycotina</taxon>
        <taxon>Agaricomycetes</taxon>
        <taxon>Agaricomycetidae</taxon>
        <taxon>Agaricales</taxon>
        <taxon>Marasmiineae</taxon>
        <taxon>Physalacriaceae</taxon>
        <taxon>Armillaria</taxon>
    </lineage>
</organism>
<gene>
    <name evidence="6" type="ORF">ARMGADRAFT_926074</name>
</gene>
<keyword evidence="3" id="KW-0788">Thiol protease</keyword>
<evidence type="ECO:0000256" key="3">
    <source>
        <dbReference type="ARBA" id="ARBA00022807"/>
    </source>
</evidence>
<dbReference type="InterPro" id="IPR029030">
    <property type="entry name" value="Caspase-like_dom_sf"/>
</dbReference>
<dbReference type="SUPFAM" id="SSF52129">
    <property type="entry name" value="Caspase-like"/>
    <property type="match status" value="1"/>
</dbReference>
<dbReference type="AlphaFoldDB" id="A0A2H3E3M3"/>
<dbReference type="Proteomes" id="UP000217790">
    <property type="component" value="Unassembled WGS sequence"/>
</dbReference>
<reference evidence="7" key="1">
    <citation type="journal article" date="2017" name="Nat. Ecol. Evol.">
        <title>Genome expansion and lineage-specific genetic innovations in the forest pathogenic fungi Armillaria.</title>
        <authorList>
            <person name="Sipos G."/>
            <person name="Prasanna A.N."/>
            <person name="Walter M.C."/>
            <person name="O'Connor E."/>
            <person name="Balint B."/>
            <person name="Krizsan K."/>
            <person name="Kiss B."/>
            <person name="Hess J."/>
            <person name="Varga T."/>
            <person name="Slot J."/>
            <person name="Riley R."/>
            <person name="Boka B."/>
            <person name="Rigling D."/>
            <person name="Barry K."/>
            <person name="Lee J."/>
            <person name="Mihaltcheva S."/>
            <person name="LaButti K."/>
            <person name="Lipzen A."/>
            <person name="Waldron R."/>
            <person name="Moloney N.M."/>
            <person name="Sperisen C."/>
            <person name="Kredics L."/>
            <person name="Vagvoelgyi C."/>
            <person name="Patrignani A."/>
            <person name="Fitzpatrick D."/>
            <person name="Nagy I."/>
            <person name="Doyle S."/>
            <person name="Anderson J.B."/>
            <person name="Grigoriev I.V."/>
            <person name="Gueldener U."/>
            <person name="Muensterkoetter M."/>
            <person name="Nagy L.G."/>
        </authorList>
    </citation>
    <scope>NUCLEOTIDE SEQUENCE [LARGE SCALE GENOMIC DNA]</scope>
    <source>
        <strain evidence="7">Ar21-2</strain>
    </source>
</reference>
<protein>
    <recommendedName>
        <fullName evidence="5">Peptidase C14 caspase domain-containing protein</fullName>
    </recommendedName>
</protein>
<dbReference type="InterPro" id="IPR050452">
    <property type="entry name" value="Metacaspase"/>
</dbReference>
<name>A0A2H3E3M3_ARMGA</name>
<evidence type="ECO:0000313" key="7">
    <source>
        <dbReference type="Proteomes" id="UP000217790"/>
    </source>
</evidence>
<dbReference type="InterPro" id="IPR011600">
    <property type="entry name" value="Pept_C14_caspase"/>
</dbReference>
<accession>A0A2H3E3M3</accession>
<dbReference type="STRING" id="47427.A0A2H3E3M3"/>
<comment type="similarity">
    <text evidence="1">Belongs to the peptidase C14B family.</text>
</comment>
<evidence type="ECO:0000256" key="2">
    <source>
        <dbReference type="ARBA" id="ARBA00022703"/>
    </source>
</evidence>
<feature type="compositionally biased region" description="Polar residues" evidence="4">
    <location>
        <begin position="29"/>
        <end position="48"/>
    </location>
</feature>
<dbReference type="PANTHER" id="PTHR48104:SF30">
    <property type="entry name" value="METACASPASE-1"/>
    <property type="match status" value="1"/>
</dbReference>
<dbReference type="GO" id="GO:0004197">
    <property type="term" value="F:cysteine-type endopeptidase activity"/>
    <property type="evidence" value="ECO:0007669"/>
    <property type="project" value="InterPro"/>
</dbReference>
<dbReference type="Gene3D" id="3.40.50.12660">
    <property type="match status" value="1"/>
</dbReference>
<feature type="domain" description="Peptidase C14 caspase" evidence="5">
    <location>
        <begin position="86"/>
        <end position="330"/>
    </location>
</feature>
<evidence type="ECO:0000259" key="5">
    <source>
        <dbReference type="Pfam" id="PF00656"/>
    </source>
</evidence>
<dbReference type="PANTHER" id="PTHR48104">
    <property type="entry name" value="METACASPASE-4"/>
    <property type="match status" value="1"/>
</dbReference>
<sequence>MDISPDAPRAFFIERHHHHHHYYHHSSSGETIPRSQTKAPTAIHSSGGSQPGVIKHSKHRKLHPAVQTVQPAASVQHFQYSKCTGRKKALCIGINYRGQRHELRGCINDAKHIRDFLIRYWGYKAEDIVMLTDDSKNPRQRPTRRNIIDAMLWLVKDAQPNDSLFFHYSGHGGQTRDKDGDEVDGYDEVIFPIDFKQTGHIVDDEMHAIMVKSLPPGCRLTALFDCCHSGTALDLPFVYDCSGRLKRSHVTKQWMAWKSSSADVISWSASKDGQTSADTFQGGVAVGAMSYAFVTSLMRNKNQSYQGLLHSIRKILQPKYSQTPQMGSSHHFVSFLSCHLLVDRLNSSGRQRTDLQFIL</sequence>
<dbReference type="InParanoid" id="A0A2H3E3M3"/>
<dbReference type="GO" id="GO:0006508">
    <property type="term" value="P:proteolysis"/>
    <property type="evidence" value="ECO:0007669"/>
    <property type="project" value="InterPro"/>
</dbReference>
<dbReference type="OMA" id="WEIPDIT"/>
<keyword evidence="3" id="KW-0378">Hydrolase</keyword>
<feature type="region of interest" description="Disordered" evidence="4">
    <location>
        <begin position="22"/>
        <end position="57"/>
    </location>
</feature>
<evidence type="ECO:0000313" key="6">
    <source>
        <dbReference type="EMBL" id="PBK95153.1"/>
    </source>
</evidence>
<dbReference type="Pfam" id="PF00656">
    <property type="entry name" value="Peptidase_C14"/>
    <property type="match status" value="1"/>
</dbReference>
<keyword evidence="3" id="KW-0645">Protease</keyword>
<proteinExistence type="inferred from homology"/>
<evidence type="ECO:0000256" key="4">
    <source>
        <dbReference type="SAM" id="MobiDB-lite"/>
    </source>
</evidence>
<dbReference type="GO" id="GO:0005737">
    <property type="term" value="C:cytoplasm"/>
    <property type="evidence" value="ECO:0007669"/>
    <property type="project" value="TreeGrafter"/>
</dbReference>